<dbReference type="InterPro" id="IPR016032">
    <property type="entry name" value="Sig_transdc_resp-reg_C-effctor"/>
</dbReference>
<dbReference type="Pfam" id="PF00072">
    <property type="entry name" value="Response_reg"/>
    <property type="match status" value="1"/>
</dbReference>
<reference evidence="4" key="1">
    <citation type="journal article" date="2014" name="Front. Microbiol.">
        <title>High frequency of phylogenetically diverse reductive dehalogenase-homologous genes in deep subseafloor sedimentary metagenomes.</title>
        <authorList>
            <person name="Kawai M."/>
            <person name="Futagami T."/>
            <person name="Toyoda A."/>
            <person name="Takaki Y."/>
            <person name="Nishi S."/>
            <person name="Hori S."/>
            <person name="Arai W."/>
            <person name="Tsubouchi T."/>
            <person name="Morono Y."/>
            <person name="Uchiyama I."/>
            <person name="Ito T."/>
            <person name="Fujiyama A."/>
            <person name="Inagaki F."/>
            <person name="Takami H."/>
        </authorList>
    </citation>
    <scope>NUCLEOTIDE SEQUENCE</scope>
    <source>
        <strain evidence="4">Expedition CK06-06</strain>
    </source>
</reference>
<proteinExistence type="predicted"/>
<name>X1JNP5_9ZZZZ</name>
<accession>X1JNP5</accession>
<dbReference type="AlphaFoldDB" id="X1JNP5"/>
<dbReference type="CDD" id="cd00383">
    <property type="entry name" value="trans_reg_C"/>
    <property type="match status" value="1"/>
</dbReference>
<dbReference type="InterPro" id="IPR011006">
    <property type="entry name" value="CheY-like_superfamily"/>
</dbReference>
<dbReference type="InterPro" id="IPR001867">
    <property type="entry name" value="OmpR/PhoB-type_DNA-bd"/>
</dbReference>
<dbReference type="InterPro" id="IPR039420">
    <property type="entry name" value="WalR-like"/>
</dbReference>
<dbReference type="Pfam" id="PF00486">
    <property type="entry name" value="Trans_reg_C"/>
    <property type="match status" value="1"/>
</dbReference>
<dbReference type="SUPFAM" id="SSF52172">
    <property type="entry name" value="CheY-like"/>
    <property type="match status" value="1"/>
</dbReference>
<dbReference type="GO" id="GO:0032993">
    <property type="term" value="C:protein-DNA complex"/>
    <property type="evidence" value="ECO:0007669"/>
    <property type="project" value="TreeGrafter"/>
</dbReference>
<keyword evidence="1" id="KW-0238">DNA-binding</keyword>
<dbReference type="SMART" id="SM00448">
    <property type="entry name" value="REC"/>
    <property type="match status" value="1"/>
</dbReference>
<evidence type="ECO:0000259" key="3">
    <source>
        <dbReference type="PROSITE" id="PS51755"/>
    </source>
</evidence>
<dbReference type="GO" id="GO:0000976">
    <property type="term" value="F:transcription cis-regulatory region binding"/>
    <property type="evidence" value="ECO:0007669"/>
    <property type="project" value="TreeGrafter"/>
</dbReference>
<dbReference type="PANTHER" id="PTHR48111:SF50">
    <property type="entry name" value="KDP OPERON TRANSCRIPTIONAL REGULATORY PROTEIN KDPE"/>
    <property type="match status" value="1"/>
</dbReference>
<dbReference type="InterPro" id="IPR001789">
    <property type="entry name" value="Sig_transdc_resp-reg_receiver"/>
</dbReference>
<organism evidence="4">
    <name type="scientific">marine sediment metagenome</name>
    <dbReference type="NCBI Taxonomy" id="412755"/>
    <lineage>
        <taxon>unclassified sequences</taxon>
        <taxon>metagenomes</taxon>
        <taxon>ecological metagenomes</taxon>
    </lineage>
</organism>
<dbReference type="PANTHER" id="PTHR48111">
    <property type="entry name" value="REGULATOR OF RPOS"/>
    <property type="match status" value="1"/>
</dbReference>
<feature type="domain" description="OmpR/PhoB-type" evidence="3">
    <location>
        <begin position="129"/>
        <end position="228"/>
    </location>
</feature>
<dbReference type="SUPFAM" id="SSF46894">
    <property type="entry name" value="C-terminal effector domain of the bipartite response regulators"/>
    <property type="match status" value="1"/>
</dbReference>
<feature type="domain" description="Response regulatory" evidence="2">
    <location>
        <begin position="2"/>
        <end position="117"/>
    </location>
</feature>
<dbReference type="InterPro" id="IPR036388">
    <property type="entry name" value="WH-like_DNA-bd_sf"/>
</dbReference>
<dbReference type="PROSITE" id="PS50110">
    <property type="entry name" value="RESPONSE_REGULATORY"/>
    <property type="match status" value="1"/>
</dbReference>
<evidence type="ECO:0000313" key="4">
    <source>
        <dbReference type="EMBL" id="GAH96361.1"/>
    </source>
</evidence>
<dbReference type="EMBL" id="BARV01002808">
    <property type="protein sequence ID" value="GAH96361.1"/>
    <property type="molecule type" value="Genomic_DNA"/>
</dbReference>
<dbReference type="PROSITE" id="PS51755">
    <property type="entry name" value="OMPR_PHOB"/>
    <property type="match status" value="1"/>
</dbReference>
<protein>
    <submittedName>
        <fullName evidence="4">Uncharacterized protein</fullName>
    </submittedName>
</protein>
<dbReference type="GO" id="GO:0000156">
    <property type="term" value="F:phosphorelay response regulator activity"/>
    <property type="evidence" value="ECO:0007669"/>
    <property type="project" value="TreeGrafter"/>
</dbReference>
<comment type="caution">
    <text evidence="4">The sequence shown here is derived from an EMBL/GenBank/DDBJ whole genome shotgun (WGS) entry which is preliminary data.</text>
</comment>
<dbReference type="Gene3D" id="3.40.50.2300">
    <property type="match status" value="1"/>
</dbReference>
<dbReference type="SMART" id="SM00862">
    <property type="entry name" value="Trans_reg_C"/>
    <property type="match status" value="1"/>
</dbReference>
<evidence type="ECO:0000256" key="1">
    <source>
        <dbReference type="ARBA" id="ARBA00023125"/>
    </source>
</evidence>
<gene>
    <name evidence="4" type="ORF">S06H3_07044</name>
</gene>
<dbReference type="Gene3D" id="6.10.250.690">
    <property type="match status" value="1"/>
</dbReference>
<evidence type="ECO:0000259" key="2">
    <source>
        <dbReference type="PROSITE" id="PS50110"/>
    </source>
</evidence>
<dbReference type="GO" id="GO:0006355">
    <property type="term" value="P:regulation of DNA-templated transcription"/>
    <property type="evidence" value="ECO:0007669"/>
    <property type="project" value="InterPro"/>
</dbReference>
<dbReference type="GO" id="GO:0005829">
    <property type="term" value="C:cytosol"/>
    <property type="evidence" value="ECO:0007669"/>
    <property type="project" value="TreeGrafter"/>
</dbReference>
<dbReference type="Gene3D" id="1.10.10.10">
    <property type="entry name" value="Winged helix-like DNA-binding domain superfamily/Winged helix DNA-binding domain"/>
    <property type="match status" value="1"/>
</dbReference>
<sequence>MKVVVIDDSPEIIDVVSLCFQLRWSGTTLISASEGSKGLELIEAENPDVVILDIGLPDMDGFQVLREMRLFSQVPVIMLTVRGEDTDIARCLELGADDYMVKPFSHIELIARVQAVLRRVQGLSVTTEEHPFVSGKLSVDFASNEVKVNGKSVKLSATESKLLHHLIRNEGRLLSHENLLTKVWGETYRDARDLLRVHIQHLRQKLGDSAESPSIIVTEHGMGYKFATPVSS</sequence>